<dbReference type="Proteomes" id="UP000237983">
    <property type="component" value="Unassembled WGS sequence"/>
</dbReference>
<dbReference type="OrthoDB" id="5584941at2"/>
<dbReference type="InterPro" id="IPR050807">
    <property type="entry name" value="TransReg_Diox_bact_type"/>
</dbReference>
<dbReference type="EMBL" id="PVTL01000001">
    <property type="protein sequence ID" value="PRY70511.1"/>
    <property type="molecule type" value="Genomic_DNA"/>
</dbReference>
<keyword evidence="5" id="KW-1185">Reference proteome</keyword>
<keyword evidence="1" id="KW-0238">DNA-binding</keyword>
<dbReference type="CDD" id="cd00093">
    <property type="entry name" value="HTH_XRE"/>
    <property type="match status" value="1"/>
</dbReference>
<dbReference type="PROSITE" id="PS50943">
    <property type="entry name" value="HTH_CROC1"/>
    <property type="match status" value="1"/>
</dbReference>
<dbReference type="Gene3D" id="2.60.120.10">
    <property type="entry name" value="Jelly Rolls"/>
    <property type="match status" value="1"/>
</dbReference>
<dbReference type="SUPFAM" id="SSF51182">
    <property type="entry name" value="RmlC-like cupins"/>
    <property type="match status" value="1"/>
</dbReference>
<gene>
    <name evidence="4" type="ORF">B0I08_101647</name>
</gene>
<reference evidence="4 5" key="1">
    <citation type="submission" date="2018-03" db="EMBL/GenBank/DDBJ databases">
        <title>Genomic Encyclopedia of Type Strains, Phase III (KMG-III): the genomes of soil and plant-associated and newly described type strains.</title>
        <authorList>
            <person name="Whitman W."/>
        </authorList>
    </citation>
    <scope>NUCLEOTIDE SEQUENCE [LARGE SCALE GENOMIC DNA]</scope>
    <source>
        <strain evidence="4 5">CGMCC 1.12484</strain>
    </source>
</reference>
<comment type="caution">
    <text evidence="4">The sequence shown here is derived from an EMBL/GenBank/DDBJ whole genome shotgun (WGS) entry which is preliminary data.</text>
</comment>
<name>A0A2T0VJV6_9MICO</name>
<dbReference type="PANTHER" id="PTHR46797">
    <property type="entry name" value="HTH-TYPE TRANSCRIPTIONAL REGULATOR"/>
    <property type="match status" value="1"/>
</dbReference>
<protein>
    <submittedName>
        <fullName evidence="4">XRE family transcriptional regulator</fullName>
    </submittedName>
</protein>
<dbReference type="AlphaFoldDB" id="A0A2T0VJV6"/>
<dbReference type="CDD" id="cd02209">
    <property type="entry name" value="cupin_XRE_C"/>
    <property type="match status" value="1"/>
</dbReference>
<evidence type="ECO:0000256" key="2">
    <source>
        <dbReference type="SAM" id="MobiDB-lite"/>
    </source>
</evidence>
<sequence length="213" mass="22708">MNQPGTDAVPAADRAASVSPQSPSGGDGGFDEQQLGTYIRELRVKRTMSLRTLAGLSDVSVSFLSQVERGTASPSIASLMRIAKSLDQTIGSLFEHPSTNSRLVRAGEGPRLVHPKRQWAEELLTPRDFSRLQVIRSTLAVKGTTGPEMLSYGGASESSIVVESGSLTFTLGAEEFLLAEGDCLSYDASMPHRITNAGATPCVMVFMSSPPIY</sequence>
<evidence type="ECO:0000259" key="3">
    <source>
        <dbReference type="PROSITE" id="PS50943"/>
    </source>
</evidence>
<evidence type="ECO:0000313" key="5">
    <source>
        <dbReference type="Proteomes" id="UP000237983"/>
    </source>
</evidence>
<accession>A0A2T0VJV6</accession>
<feature type="domain" description="HTH cro/C1-type" evidence="3">
    <location>
        <begin position="39"/>
        <end position="93"/>
    </location>
</feature>
<dbReference type="InterPro" id="IPR011051">
    <property type="entry name" value="RmlC_Cupin_sf"/>
</dbReference>
<dbReference type="Pfam" id="PF01381">
    <property type="entry name" value="HTH_3"/>
    <property type="match status" value="1"/>
</dbReference>
<dbReference type="PANTHER" id="PTHR46797:SF1">
    <property type="entry name" value="METHYLPHOSPHONATE SYNTHASE"/>
    <property type="match status" value="1"/>
</dbReference>
<dbReference type="GO" id="GO:0005829">
    <property type="term" value="C:cytosol"/>
    <property type="evidence" value="ECO:0007669"/>
    <property type="project" value="TreeGrafter"/>
</dbReference>
<dbReference type="Pfam" id="PF07883">
    <property type="entry name" value="Cupin_2"/>
    <property type="match status" value="1"/>
</dbReference>
<evidence type="ECO:0000256" key="1">
    <source>
        <dbReference type="ARBA" id="ARBA00023125"/>
    </source>
</evidence>
<dbReference type="GO" id="GO:0003700">
    <property type="term" value="F:DNA-binding transcription factor activity"/>
    <property type="evidence" value="ECO:0007669"/>
    <property type="project" value="TreeGrafter"/>
</dbReference>
<feature type="region of interest" description="Disordered" evidence="2">
    <location>
        <begin position="1"/>
        <end position="32"/>
    </location>
</feature>
<dbReference type="SMART" id="SM00530">
    <property type="entry name" value="HTH_XRE"/>
    <property type="match status" value="1"/>
</dbReference>
<evidence type="ECO:0000313" key="4">
    <source>
        <dbReference type="EMBL" id="PRY70511.1"/>
    </source>
</evidence>
<dbReference type="InterPro" id="IPR014710">
    <property type="entry name" value="RmlC-like_jellyroll"/>
</dbReference>
<dbReference type="Gene3D" id="1.10.260.40">
    <property type="entry name" value="lambda repressor-like DNA-binding domains"/>
    <property type="match status" value="1"/>
</dbReference>
<dbReference type="SUPFAM" id="SSF47413">
    <property type="entry name" value="lambda repressor-like DNA-binding domains"/>
    <property type="match status" value="1"/>
</dbReference>
<dbReference type="RefSeq" id="WP_106209691.1">
    <property type="nucleotide sequence ID" value="NZ_PVTL01000001.1"/>
</dbReference>
<dbReference type="InterPro" id="IPR001387">
    <property type="entry name" value="Cro/C1-type_HTH"/>
</dbReference>
<dbReference type="GO" id="GO:0003677">
    <property type="term" value="F:DNA binding"/>
    <property type="evidence" value="ECO:0007669"/>
    <property type="project" value="UniProtKB-KW"/>
</dbReference>
<proteinExistence type="predicted"/>
<organism evidence="4 5">
    <name type="scientific">Glaciihabitans tibetensis</name>
    <dbReference type="NCBI Taxonomy" id="1266600"/>
    <lineage>
        <taxon>Bacteria</taxon>
        <taxon>Bacillati</taxon>
        <taxon>Actinomycetota</taxon>
        <taxon>Actinomycetes</taxon>
        <taxon>Micrococcales</taxon>
        <taxon>Microbacteriaceae</taxon>
        <taxon>Glaciihabitans</taxon>
    </lineage>
</organism>
<dbReference type="InterPro" id="IPR010982">
    <property type="entry name" value="Lambda_DNA-bd_dom_sf"/>
</dbReference>
<dbReference type="InterPro" id="IPR013096">
    <property type="entry name" value="Cupin_2"/>
</dbReference>